<name>A0A2G5T2E7_9PELO</name>
<protein>
    <submittedName>
        <fullName evidence="2">Uncharacterized protein</fullName>
    </submittedName>
</protein>
<dbReference type="Proteomes" id="UP000230233">
    <property type="component" value="Chromosome X"/>
</dbReference>
<proteinExistence type="predicted"/>
<evidence type="ECO:0000256" key="1">
    <source>
        <dbReference type="SAM" id="MobiDB-lite"/>
    </source>
</evidence>
<gene>
    <name evidence="2" type="primary">Cnig_chr_X.g26202</name>
    <name evidence="2" type="ORF">B9Z55_026202</name>
</gene>
<keyword evidence="3" id="KW-1185">Reference proteome</keyword>
<organism evidence="2 3">
    <name type="scientific">Caenorhabditis nigoni</name>
    <dbReference type="NCBI Taxonomy" id="1611254"/>
    <lineage>
        <taxon>Eukaryota</taxon>
        <taxon>Metazoa</taxon>
        <taxon>Ecdysozoa</taxon>
        <taxon>Nematoda</taxon>
        <taxon>Chromadorea</taxon>
        <taxon>Rhabditida</taxon>
        <taxon>Rhabditina</taxon>
        <taxon>Rhabditomorpha</taxon>
        <taxon>Rhabditoidea</taxon>
        <taxon>Rhabditidae</taxon>
        <taxon>Peloderinae</taxon>
        <taxon>Caenorhabditis</taxon>
    </lineage>
</organism>
<sequence>MLSSLVQPKDDLRQKLNDKFFEELANLRYGDNSEEKQKYDNIGEKFVFWKSLSDAQKKMCIVDPSSTIRSKRWNVSSGIEISDEEKMEFLKQRRPLHEITCRSLLERLLKASETDKARLVPIEKPLANAFAAFPLYFDQFHCATLSVPESDIFIKGWFDRKHAELRNKTFGNQHTAQEGTSETGDIQDHPAASLVIDVQKRRHQILNRNYLRDMQAFAKHLGAFQQKPMGGNVSGIVPNSVSSANSIGNVPHVQNPINAIQVSVENQATQKTSVSDDGQSSPEIVFVNITHPDSIGNRSVSQSQRAALIPKVPATIFHPTRPNELQDSDRPENSVMNGRRLEGSRIKTNARKRSLSSIEESVKRDGGEHLPINVPSYPTGIDYDAPQVPATSSNTRVEENLATNSSRRKQSAPKKSRIDQSANETEKETGCVSGDAPRTILPMNSRMEKAGNISQPFQPQRAPTVSRDILAGILGKKKKLSTIAETVKLGTLQFWNQDSSRIPSTSTVNCRREPLIRSSAQQEVAAPTVRRDVLAEKVTARSSNPVFTNRIQDSVRDGMDTSSNMSAVIFESRIGTNVPRSLSSRMEESVENSLLLKIVEDAKTTNDLIGIYNDFPQASSSSLPISMPADNVTHEAALSIAPPPRMVSSIMNHLATQLKKREENGCLDFSEIEVNLKVTGKELNDTLFFLKNLTAQVETAKQGGSFQQL</sequence>
<comment type="caution">
    <text evidence="2">The sequence shown here is derived from an EMBL/GenBank/DDBJ whole genome shotgun (WGS) entry which is preliminary data.</text>
</comment>
<feature type="region of interest" description="Disordered" evidence="1">
    <location>
        <begin position="315"/>
        <end position="439"/>
    </location>
</feature>
<accession>A0A2G5T2E7</accession>
<evidence type="ECO:0000313" key="2">
    <source>
        <dbReference type="EMBL" id="PIC21329.1"/>
    </source>
</evidence>
<dbReference type="EMBL" id="PDUG01000006">
    <property type="protein sequence ID" value="PIC21329.1"/>
    <property type="molecule type" value="Genomic_DNA"/>
</dbReference>
<feature type="compositionally biased region" description="Basic residues" evidence="1">
    <location>
        <begin position="406"/>
        <end position="415"/>
    </location>
</feature>
<dbReference type="OrthoDB" id="10400012at2759"/>
<feature type="compositionally biased region" description="Polar residues" evidence="1">
    <location>
        <begin position="389"/>
        <end position="405"/>
    </location>
</feature>
<evidence type="ECO:0000313" key="3">
    <source>
        <dbReference type="Proteomes" id="UP000230233"/>
    </source>
</evidence>
<dbReference type="AlphaFoldDB" id="A0A2G5T2E7"/>
<reference evidence="3" key="1">
    <citation type="submission" date="2017-10" db="EMBL/GenBank/DDBJ databases">
        <title>Rapid genome shrinkage in a self-fertile nematode reveals novel sperm competition proteins.</title>
        <authorList>
            <person name="Yin D."/>
            <person name="Schwarz E.M."/>
            <person name="Thomas C.G."/>
            <person name="Felde R.L."/>
            <person name="Korf I.F."/>
            <person name="Cutter A.D."/>
            <person name="Schartner C.M."/>
            <person name="Ralston E.J."/>
            <person name="Meyer B.J."/>
            <person name="Haag E.S."/>
        </authorList>
    </citation>
    <scope>NUCLEOTIDE SEQUENCE [LARGE SCALE GENOMIC DNA]</scope>
    <source>
        <strain evidence="3">JU1422</strain>
    </source>
</reference>